<dbReference type="GO" id="GO:0008710">
    <property type="term" value="F:8-amino-7-oxononanoate synthase activity"/>
    <property type="evidence" value="ECO:0007669"/>
    <property type="project" value="UniProtKB-EC"/>
</dbReference>
<sequence length="822" mass="89889">MTEITFKFSQWSVDGCVNATNWWGTNMPTAEERLAILDEVLTEAAGKGLLQLSPDDDGPLDGRTISLDGRSVVSFGSCSYLGLELDPRMKQATIDAVLRYGTQFSSSRGYLSSPQYIELEALLSELFGGHVLVTPTTSLGHLSTLPVLVDSTDAVLLDHQVHASVQMAANQLRVKGTTVDLVRHNNMERLEAMIQRLSKDHDRVWYMADGVYSMFADLAPFTELRALLDKYPQLMLYVDDSHGVGWAGKHGRGPALDVLGGHPRVIAACSLNKSFGAAGGAIVFPDAELRRRVKTGGGPMMFSGPIQPPLLGAAIESAKIHLSDELPELQAALRERVALFTSLCADHGIPLATNDITPIRYVPLGLPVVAHDVIKEILADGYYTNLGTFPAVPMKHAGVRITLTLHHTEADIRGLVASLAKHVPAALERAGEAAQRRHAKIVGEHGPALAIEHHTAASALNEAEWNALLGERGTFTVDGLQFLERAFGTPGERPEDQWAFHYYVVRDRAGKAVLATFFTAALWKDDMMASAAVSELVEQRRAEDPYYLTSTTFAMGSLLTEGDHLYLDRNADWKGALDLLMAAVSEDARVAGAGTIVFRDLYAADIELAEAVRERGYVKTSLPQSLVYEPVDGGDEEWLSKLSVKARVHQRKAVLPFDDAYEVEWLRAGGREVTDAELDHLYGLYLAVQARGRDLNSFPLPKGFLRDMLTHTSWELMTLRLKETGAVVAFGAHFVGTRHYAPMVVGLDYDYTRSHGAYRQALRNAVLRARELGSKRVLLGMGATFEKTRFGAHVQDRVAFAQASDHYSSEVLAALAADSHGA</sequence>
<dbReference type="InterPro" id="IPR016181">
    <property type="entry name" value="Acyl_CoA_acyltransferase"/>
</dbReference>
<dbReference type="Gene3D" id="3.40.640.10">
    <property type="entry name" value="Type I PLP-dependent aspartate aminotransferase-like (Major domain)"/>
    <property type="match status" value="1"/>
</dbReference>
<comment type="cofactor">
    <cofactor evidence="1">
        <name>pyridoxal 5'-phosphate</name>
        <dbReference type="ChEBI" id="CHEBI:597326"/>
    </cofactor>
</comment>
<dbReference type="Gene3D" id="3.90.1150.10">
    <property type="entry name" value="Aspartate Aminotransferase, domain 1"/>
    <property type="match status" value="1"/>
</dbReference>
<evidence type="ECO:0000259" key="5">
    <source>
        <dbReference type="Pfam" id="PF00155"/>
    </source>
</evidence>
<dbReference type="SUPFAM" id="SSF53383">
    <property type="entry name" value="PLP-dependent transferases"/>
    <property type="match status" value="1"/>
</dbReference>
<dbReference type="GO" id="GO:0030170">
    <property type="term" value="F:pyridoxal phosphate binding"/>
    <property type="evidence" value="ECO:0007669"/>
    <property type="project" value="InterPro"/>
</dbReference>
<dbReference type="EC" id="2.3.1.47" evidence="2"/>
<evidence type="ECO:0000256" key="3">
    <source>
        <dbReference type="ARBA" id="ARBA00022679"/>
    </source>
</evidence>
<dbReference type="Proteomes" id="UP001147653">
    <property type="component" value="Unassembled WGS sequence"/>
</dbReference>
<dbReference type="SUPFAM" id="SSF55729">
    <property type="entry name" value="Acyl-CoA N-acyltransferases (Nat)"/>
    <property type="match status" value="1"/>
</dbReference>
<dbReference type="RefSeq" id="WP_270024961.1">
    <property type="nucleotide sequence ID" value="NZ_JAPDDP010000014.1"/>
</dbReference>
<dbReference type="EMBL" id="JAPDDP010000014">
    <property type="protein sequence ID" value="MDA0180646.1"/>
    <property type="molecule type" value="Genomic_DNA"/>
</dbReference>
<organism evidence="6 7">
    <name type="scientific">Solirubrobacter phytolaccae</name>
    <dbReference type="NCBI Taxonomy" id="1404360"/>
    <lineage>
        <taxon>Bacteria</taxon>
        <taxon>Bacillati</taxon>
        <taxon>Actinomycetota</taxon>
        <taxon>Thermoleophilia</taxon>
        <taxon>Solirubrobacterales</taxon>
        <taxon>Solirubrobacteraceae</taxon>
        <taxon>Solirubrobacter</taxon>
    </lineage>
</organism>
<proteinExistence type="predicted"/>
<evidence type="ECO:0000256" key="4">
    <source>
        <dbReference type="ARBA" id="ARBA00047715"/>
    </source>
</evidence>
<dbReference type="InterPro" id="IPR004839">
    <property type="entry name" value="Aminotransferase_I/II_large"/>
</dbReference>
<evidence type="ECO:0000256" key="1">
    <source>
        <dbReference type="ARBA" id="ARBA00001933"/>
    </source>
</evidence>
<dbReference type="GO" id="GO:0008483">
    <property type="term" value="F:transaminase activity"/>
    <property type="evidence" value="ECO:0007669"/>
    <property type="project" value="UniProtKB-KW"/>
</dbReference>
<dbReference type="InterPro" id="IPR015422">
    <property type="entry name" value="PyrdxlP-dep_Trfase_small"/>
</dbReference>
<comment type="catalytic activity">
    <reaction evidence="4">
        <text>6-carboxyhexanoyl-[ACP] + L-alanine + H(+) = (8S)-8-amino-7-oxononanoate + holo-[ACP] + CO2</text>
        <dbReference type="Rhea" id="RHEA:42288"/>
        <dbReference type="Rhea" id="RHEA-COMP:9685"/>
        <dbReference type="Rhea" id="RHEA-COMP:9955"/>
        <dbReference type="ChEBI" id="CHEBI:15378"/>
        <dbReference type="ChEBI" id="CHEBI:16526"/>
        <dbReference type="ChEBI" id="CHEBI:57972"/>
        <dbReference type="ChEBI" id="CHEBI:64479"/>
        <dbReference type="ChEBI" id="CHEBI:78846"/>
        <dbReference type="ChEBI" id="CHEBI:149468"/>
        <dbReference type="EC" id="2.3.1.47"/>
    </reaction>
</comment>
<accession>A0A9X3N700</accession>
<dbReference type="PANTHER" id="PTHR13693">
    <property type="entry name" value="CLASS II AMINOTRANSFERASE/8-AMINO-7-OXONONANOATE SYNTHASE"/>
    <property type="match status" value="1"/>
</dbReference>
<protein>
    <recommendedName>
        <fullName evidence="2">8-amino-7-oxononanoate synthase</fullName>
        <ecNumber evidence="2">2.3.1.47</ecNumber>
    </recommendedName>
</protein>
<dbReference type="InterPro" id="IPR015421">
    <property type="entry name" value="PyrdxlP-dep_Trfase_major"/>
</dbReference>
<reference evidence="6" key="1">
    <citation type="submission" date="2022-10" db="EMBL/GenBank/DDBJ databases">
        <title>The WGS of Solirubrobacter phytolaccae KCTC 29190.</title>
        <authorList>
            <person name="Jiang Z."/>
        </authorList>
    </citation>
    <scope>NUCLEOTIDE SEQUENCE</scope>
    <source>
        <strain evidence="6">KCTC 29190</strain>
    </source>
</reference>
<feature type="domain" description="Aminotransferase class I/classII large" evidence="5">
    <location>
        <begin position="72"/>
        <end position="418"/>
    </location>
</feature>
<name>A0A9X3N700_9ACTN</name>
<evidence type="ECO:0000313" key="6">
    <source>
        <dbReference type="EMBL" id="MDA0180646.1"/>
    </source>
</evidence>
<dbReference type="PANTHER" id="PTHR13693:SF3">
    <property type="entry name" value="LD36009P"/>
    <property type="match status" value="1"/>
</dbReference>
<gene>
    <name evidence="6" type="ORF">OJ997_10115</name>
</gene>
<keyword evidence="7" id="KW-1185">Reference proteome</keyword>
<dbReference type="InterPro" id="IPR015424">
    <property type="entry name" value="PyrdxlP-dep_Trfase"/>
</dbReference>
<dbReference type="Pfam" id="PF00155">
    <property type="entry name" value="Aminotran_1_2"/>
    <property type="match status" value="1"/>
</dbReference>
<keyword evidence="3" id="KW-0808">Transferase</keyword>
<dbReference type="InterPro" id="IPR050087">
    <property type="entry name" value="AON_synthase_class-II"/>
</dbReference>
<evidence type="ECO:0000313" key="7">
    <source>
        <dbReference type="Proteomes" id="UP001147653"/>
    </source>
</evidence>
<keyword evidence="6" id="KW-0032">Aminotransferase</keyword>
<dbReference type="AlphaFoldDB" id="A0A9X3N700"/>
<evidence type="ECO:0000256" key="2">
    <source>
        <dbReference type="ARBA" id="ARBA00013187"/>
    </source>
</evidence>
<comment type="caution">
    <text evidence="6">The sequence shown here is derived from an EMBL/GenBank/DDBJ whole genome shotgun (WGS) entry which is preliminary data.</text>
</comment>